<evidence type="ECO:0000256" key="1">
    <source>
        <dbReference type="SAM" id="Phobius"/>
    </source>
</evidence>
<dbReference type="PANTHER" id="PTHR12126">
    <property type="entry name" value="NADH-UBIQUINONE OXIDOREDUCTASE 39 KDA SUBUNIT-RELATED"/>
    <property type="match status" value="1"/>
</dbReference>
<dbReference type="Pfam" id="PF13781">
    <property type="entry name" value="DoxX_3"/>
    <property type="match status" value="1"/>
</dbReference>
<dbReference type="Pfam" id="PF01370">
    <property type="entry name" value="Epimerase"/>
    <property type="match status" value="1"/>
</dbReference>
<reference evidence="3" key="1">
    <citation type="submission" date="2020-10" db="EMBL/GenBank/DDBJ databases">
        <title>Phylogeny of dyella-like bacteria.</title>
        <authorList>
            <person name="Fu J."/>
        </authorList>
    </citation>
    <scope>NUCLEOTIDE SEQUENCE</scope>
    <source>
        <strain evidence="3">DHON07</strain>
    </source>
</reference>
<dbReference type="InterPro" id="IPR001509">
    <property type="entry name" value="Epimerase_deHydtase"/>
</dbReference>
<dbReference type="InterPro" id="IPR025695">
    <property type="entry name" value="DoxX-like"/>
</dbReference>
<dbReference type="SUPFAM" id="SSF51735">
    <property type="entry name" value="NAD(P)-binding Rossmann-fold domains"/>
    <property type="match status" value="1"/>
</dbReference>
<keyword evidence="1" id="KW-1133">Transmembrane helix</keyword>
<comment type="caution">
    <text evidence="3">The sequence shown here is derived from an EMBL/GenBank/DDBJ whole genome shotgun (WGS) entry which is preliminary data.</text>
</comment>
<dbReference type="InterPro" id="IPR036291">
    <property type="entry name" value="NAD(P)-bd_dom_sf"/>
</dbReference>
<evidence type="ECO:0000259" key="2">
    <source>
        <dbReference type="Pfam" id="PF01370"/>
    </source>
</evidence>
<protein>
    <submittedName>
        <fullName evidence="3">SDR family oxidoreductase</fullName>
    </submittedName>
</protein>
<dbReference type="Gene3D" id="3.40.50.720">
    <property type="entry name" value="NAD(P)-binding Rossmann-like Domain"/>
    <property type="match status" value="1"/>
</dbReference>
<keyword evidence="4" id="KW-1185">Reference proteome</keyword>
<accession>A0ABS2KG25</accession>
<organism evidence="3 4">
    <name type="scientific">Dyella mobilis</name>
    <dbReference type="NCBI Taxonomy" id="1849582"/>
    <lineage>
        <taxon>Bacteria</taxon>
        <taxon>Pseudomonadati</taxon>
        <taxon>Pseudomonadota</taxon>
        <taxon>Gammaproteobacteria</taxon>
        <taxon>Lysobacterales</taxon>
        <taxon>Rhodanobacteraceae</taxon>
        <taxon>Dyella</taxon>
    </lineage>
</organism>
<feature type="transmembrane region" description="Helical" evidence="1">
    <location>
        <begin position="407"/>
        <end position="425"/>
    </location>
</feature>
<dbReference type="EMBL" id="JADIKF010000037">
    <property type="protein sequence ID" value="MBM7129323.1"/>
    <property type="molecule type" value="Genomic_DNA"/>
</dbReference>
<proteinExistence type="predicted"/>
<feature type="domain" description="NAD-dependent epimerase/dehydratase" evidence="2">
    <location>
        <begin position="3"/>
        <end position="198"/>
    </location>
</feature>
<feature type="transmembrane region" description="Helical" evidence="1">
    <location>
        <begin position="346"/>
        <end position="367"/>
    </location>
</feature>
<evidence type="ECO:0000313" key="3">
    <source>
        <dbReference type="EMBL" id="MBM7129323.1"/>
    </source>
</evidence>
<feature type="transmembrane region" description="Helical" evidence="1">
    <location>
        <begin position="309"/>
        <end position="334"/>
    </location>
</feature>
<keyword evidence="1" id="KW-0812">Transmembrane</keyword>
<gene>
    <name evidence="3" type="ORF">ISS99_07285</name>
</gene>
<sequence length="430" mass="46163">MRVLVTGAYGFIGAHVTAELTKAGHEVTCAVRGARVDSRFPGLAAVACDMARDTAVEDWLPRLAGIDAVVNCAGILRETAQQTFQAVHERAPAALFAACAQLGIRRAVQISALGDASDGEFIASKHRGDLALADLHLDWLVFRPSLVYSASGSYGGTSLLRALSALPGLLFLPGKGGQRVQPISAEDVGKAVVSALAASAPVRQTIELVGPQVTTLREYLLLWRRWLGFAEPHVIETPNWLAHAASTLGERFGNGPLGLTMARMLERGNVGSPNALEYLQESLGFAPKHLARVLDESPSHVQDRWHARLYFMLPALRIAVAMLWILSGVVGWMLPAEAVAQSTAGVSWPATAMLALARGTATADIVLGGLCLLRWRSRLVLSLMLLMVFGYTVGIGTLWPVHWLDPFGGLLKNLPLLVVLSLLIATDERR</sequence>
<dbReference type="RefSeq" id="WP_204630932.1">
    <property type="nucleotide sequence ID" value="NZ_BSOC01000004.1"/>
</dbReference>
<feature type="transmembrane region" description="Helical" evidence="1">
    <location>
        <begin position="379"/>
        <end position="401"/>
    </location>
</feature>
<keyword evidence="1" id="KW-0472">Membrane</keyword>
<dbReference type="Proteomes" id="UP001430193">
    <property type="component" value="Unassembled WGS sequence"/>
</dbReference>
<evidence type="ECO:0000313" key="4">
    <source>
        <dbReference type="Proteomes" id="UP001430193"/>
    </source>
</evidence>
<dbReference type="InterPro" id="IPR051207">
    <property type="entry name" value="ComplexI_NDUFA9_subunit"/>
</dbReference>
<name>A0ABS2KG25_9GAMM</name>
<dbReference type="PANTHER" id="PTHR12126:SF11">
    <property type="entry name" value="NADH DEHYDROGENASE [UBIQUINONE] 1 ALPHA SUBCOMPLEX SUBUNIT 9, MITOCHONDRIAL"/>
    <property type="match status" value="1"/>
</dbReference>